<evidence type="ECO:0000313" key="2">
    <source>
        <dbReference type="EMBL" id="GFF51334.1"/>
    </source>
</evidence>
<name>A0A8H3S2W5_9EURO</name>
<dbReference type="SUPFAM" id="SSF55729">
    <property type="entry name" value="Acyl-CoA N-acyltransferases (Nat)"/>
    <property type="match status" value="1"/>
</dbReference>
<protein>
    <submittedName>
        <fullName evidence="2">GNAT family N-acetyltransferase, putative</fullName>
    </submittedName>
</protein>
<dbReference type="InterPro" id="IPR053144">
    <property type="entry name" value="Acetyltransferase_Butenolide"/>
</dbReference>
<dbReference type="EMBL" id="BLKC01000089">
    <property type="protein sequence ID" value="GFF51334.1"/>
    <property type="molecule type" value="Genomic_DNA"/>
</dbReference>
<dbReference type="PANTHER" id="PTHR43233:SF1">
    <property type="entry name" value="FAMILY N-ACETYLTRANSFERASE, PUTATIVE (AFU_ORTHOLOGUE AFUA_6G03350)-RELATED"/>
    <property type="match status" value="1"/>
</dbReference>
<dbReference type="Gene3D" id="3.40.630.30">
    <property type="match status" value="1"/>
</dbReference>
<feature type="domain" description="N-acetyltransferase" evidence="1">
    <location>
        <begin position="203"/>
        <end position="352"/>
    </location>
</feature>
<organism evidence="2 3">
    <name type="scientific">Aspergillus udagawae</name>
    <dbReference type="NCBI Taxonomy" id="91492"/>
    <lineage>
        <taxon>Eukaryota</taxon>
        <taxon>Fungi</taxon>
        <taxon>Dikarya</taxon>
        <taxon>Ascomycota</taxon>
        <taxon>Pezizomycotina</taxon>
        <taxon>Eurotiomycetes</taxon>
        <taxon>Eurotiomycetidae</taxon>
        <taxon>Eurotiales</taxon>
        <taxon>Aspergillaceae</taxon>
        <taxon>Aspergillus</taxon>
        <taxon>Aspergillus subgen. Fumigati</taxon>
    </lineage>
</organism>
<proteinExistence type="predicted"/>
<dbReference type="GO" id="GO:0016747">
    <property type="term" value="F:acyltransferase activity, transferring groups other than amino-acyl groups"/>
    <property type="evidence" value="ECO:0007669"/>
    <property type="project" value="InterPro"/>
</dbReference>
<keyword evidence="2" id="KW-0808">Transferase</keyword>
<gene>
    <name evidence="2" type="ORF">IFM46972_09270</name>
</gene>
<evidence type="ECO:0000313" key="3">
    <source>
        <dbReference type="Proteomes" id="UP000465221"/>
    </source>
</evidence>
<reference evidence="2 3" key="1">
    <citation type="submission" date="2020-01" db="EMBL/GenBank/DDBJ databases">
        <title>Draft genome sequence of Aspergillus udagawae IFM 46972.</title>
        <authorList>
            <person name="Takahashi H."/>
            <person name="Yaguchi T."/>
        </authorList>
    </citation>
    <scope>NUCLEOTIDE SEQUENCE [LARGE SCALE GENOMIC DNA]</scope>
    <source>
        <strain evidence="2 3">IFM 46972</strain>
    </source>
</reference>
<dbReference type="PANTHER" id="PTHR43233">
    <property type="entry name" value="FAMILY N-ACETYLTRANSFERASE, PUTATIVE (AFU_ORTHOLOGUE AFUA_6G03350)-RELATED"/>
    <property type="match status" value="1"/>
</dbReference>
<dbReference type="CDD" id="cd04301">
    <property type="entry name" value="NAT_SF"/>
    <property type="match status" value="1"/>
</dbReference>
<dbReference type="Proteomes" id="UP000465221">
    <property type="component" value="Unassembled WGS sequence"/>
</dbReference>
<dbReference type="AlphaFoldDB" id="A0A8H3S2W5"/>
<comment type="caution">
    <text evidence="2">The sequence shown here is derived from an EMBL/GenBank/DDBJ whole genome shotgun (WGS) entry which is preliminary data.</text>
</comment>
<accession>A0A8H3S2W5</accession>
<dbReference type="Pfam" id="PF00583">
    <property type="entry name" value="Acetyltransf_1"/>
    <property type="match status" value="1"/>
</dbReference>
<dbReference type="InterPro" id="IPR000182">
    <property type="entry name" value="GNAT_dom"/>
</dbReference>
<sequence>MAFRRSIVPLHANIRHGIIPRQRGLRRCPQPIASFSTHFAVANKHIGSQKDQSQGARPQDPEIPSFSFDSLGLSRTTKTVVLVILGVFGTIESWFWVQTIWRWWKSDAEETKYQFTLDKRSAPWIRVRNELSSHLPRRPFHPIKDYESLSPITRYSHIFISSWISQWLVCQYTSRPEQTQKMTKLTPPIPTQTWTRGAYFISTDSSLIPLETLNDWFASDDLYWAKALPLDILKQSLENSLCFGLYYTPEQPDKASAGPEFIGIARFITDYTTFVYITDVYVHPSHQGKGLGSWLVECTGEVIDAMPYLRRSMLFTMNWERSVPFYKKILGMSVQESKSGQGMAMMMKKGNGYPKFENGA</sequence>
<dbReference type="PROSITE" id="PS51186">
    <property type="entry name" value="GNAT"/>
    <property type="match status" value="1"/>
</dbReference>
<evidence type="ECO:0000259" key="1">
    <source>
        <dbReference type="PROSITE" id="PS51186"/>
    </source>
</evidence>
<dbReference type="InterPro" id="IPR016181">
    <property type="entry name" value="Acyl_CoA_acyltransferase"/>
</dbReference>